<accession>A0A9J6BKX3</accession>
<dbReference type="EMBL" id="JADBJN010000003">
    <property type="protein sequence ID" value="KAG5670014.1"/>
    <property type="molecule type" value="Genomic_DNA"/>
</dbReference>
<keyword evidence="1" id="KW-0732">Signal</keyword>
<evidence type="ECO:0000313" key="3">
    <source>
        <dbReference type="Proteomes" id="UP001107558"/>
    </source>
</evidence>
<comment type="caution">
    <text evidence="2">The sequence shown here is derived from an EMBL/GenBank/DDBJ whole genome shotgun (WGS) entry which is preliminary data.</text>
</comment>
<dbReference type="Proteomes" id="UP001107558">
    <property type="component" value="Chromosome 3"/>
</dbReference>
<sequence length="512" mass="56301">MKFVLAFLIAFAIFLKGTESFYGLNIIYPSGVKMSSACIKAGASTVNIPPKIDQNVKVLVKFKSDEYETAAQSLTDLRFFFIGMSAFIQQYSQFLVDQTSGNPLKIITLLIYNAQLMESATKQIETAPKNFAAIFGKNLESIMTIILGKFTEQITNLRISLETLEANFESISQSEGDVTVETLDGELDSQAIADTIAAFTEISVASNQMIMISNGMSQITQTLDQATKIVTKAADASRSAISLMTFTLNIEIQSAKFSFGDEVRSNVQTIVQSFGNYSKTSLSVFANTTSPDFLSFLQDQQNAIDDYGTAIGELLVRIQSEFSKRLQDYYSGMYEIITNIQAALANYADDLTSYIATLIVQSNGASFKSCFINSSDVQKQAKALMDSIQAQFISCVTAERTLTTQLQSLMTFIIEDVTINAQGAADRLCGCSVKGGKKVLEMTQDCIANVVDELTSKTIQDDEKYLTKELEVVDEVLLKSEERFTQCTANISANYEVAYERFQQAALACLVS</sequence>
<feature type="chain" id="PRO_5039897058" evidence="1">
    <location>
        <begin position="21"/>
        <end position="512"/>
    </location>
</feature>
<evidence type="ECO:0000313" key="2">
    <source>
        <dbReference type="EMBL" id="KAG5670014.1"/>
    </source>
</evidence>
<name>A0A9J6BKX3_POLVA</name>
<evidence type="ECO:0000256" key="1">
    <source>
        <dbReference type="SAM" id="SignalP"/>
    </source>
</evidence>
<protein>
    <submittedName>
        <fullName evidence="2">Uncharacterized protein</fullName>
    </submittedName>
</protein>
<keyword evidence="3" id="KW-1185">Reference proteome</keyword>
<reference evidence="2" key="1">
    <citation type="submission" date="2021-03" db="EMBL/GenBank/DDBJ databases">
        <title>Chromosome level genome of the anhydrobiotic midge Polypedilum vanderplanki.</title>
        <authorList>
            <person name="Yoshida Y."/>
            <person name="Kikawada T."/>
            <person name="Gusev O."/>
        </authorList>
    </citation>
    <scope>NUCLEOTIDE SEQUENCE</scope>
    <source>
        <strain evidence="2">NIAS01</strain>
        <tissue evidence="2">Whole body or cell culture</tissue>
    </source>
</reference>
<dbReference type="AlphaFoldDB" id="A0A9J6BKX3"/>
<organism evidence="2 3">
    <name type="scientific">Polypedilum vanderplanki</name>
    <name type="common">Sleeping chironomid midge</name>
    <dbReference type="NCBI Taxonomy" id="319348"/>
    <lineage>
        <taxon>Eukaryota</taxon>
        <taxon>Metazoa</taxon>
        <taxon>Ecdysozoa</taxon>
        <taxon>Arthropoda</taxon>
        <taxon>Hexapoda</taxon>
        <taxon>Insecta</taxon>
        <taxon>Pterygota</taxon>
        <taxon>Neoptera</taxon>
        <taxon>Endopterygota</taxon>
        <taxon>Diptera</taxon>
        <taxon>Nematocera</taxon>
        <taxon>Chironomoidea</taxon>
        <taxon>Chironomidae</taxon>
        <taxon>Chironominae</taxon>
        <taxon>Polypedilum</taxon>
        <taxon>Polypedilum</taxon>
    </lineage>
</organism>
<gene>
    <name evidence="2" type="ORF">PVAND_000301</name>
</gene>
<dbReference type="OrthoDB" id="7790629at2759"/>
<feature type="signal peptide" evidence="1">
    <location>
        <begin position="1"/>
        <end position="20"/>
    </location>
</feature>
<proteinExistence type="predicted"/>